<organism evidence="1 2">
    <name type="scientific">Shewanella piezotolerans (strain WP3 / JCM 13877)</name>
    <dbReference type="NCBI Taxonomy" id="225849"/>
    <lineage>
        <taxon>Bacteria</taxon>
        <taxon>Pseudomonadati</taxon>
        <taxon>Pseudomonadota</taxon>
        <taxon>Gammaproteobacteria</taxon>
        <taxon>Alteromonadales</taxon>
        <taxon>Shewanellaceae</taxon>
        <taxon>Shewanella</taxon>
    </lineage>
</organism>
<name>B8CTF6_SHEPW</name>
<dbReference type="HOGENOM" id="CLU_1080646_0_0_6"/>
<dbReference type="Proteomes" id="UP000000753">
    <property type="component" value="Chromosome"/>
</dbReference>
<dbReference type="OrthoDB" id="6400131at2"/>
<evidence type="ECO:0000313" key="2">
    <source>
        <dbReference type="Proteomes" id="UP000000753"/>
    </source>
</evidence>
<sequence length="245" mass="28288">MPSILIDQNIVTYGDILTPEKINDVIGYVRKPLVGKDGDWLREEISCLPSISKLVNDKAITAYRYIELDLENWKRSGSADTSRLGQLFPNTIMHEVPPAIERSYFFQASLTEYLHNDQVIEFCKWLNKENIEADILNIVTNKPVPKEVIKNVNSLPNFHTMCRVLQKEAQYVDAFHLWSAEMCNIDYFLTADRKFINAIKNANCSCQAILPSQLLEVLNIKSREPFKYQHNVFYNIGGQPMWNID</sequence>
<keyword evidence="2" id="KW-1185">Reference proteome</keyword>
<dbReference type="RefSeq" id="WP_020914400.1">
    <property type="nucleotide sequence ID" value="NC_011566.1"/>
</dbReference>
<dbReference type="KEGG" id="swp:swp_4420"/>
<evidence type="ECO:0000313" key="1">
    <source>
        <dbReference type="EMBL" id="ACJ31065.1"/>
    </source>
</evidence>
<proteinExistence type="predicted"/>
<dbReference type="EMBL" id="CP000472">
    <property type="protein sequence ID" value="ACJ31065.1"/>
    <property type="molecule type" value="Genomic_DNA"/>
</dbReference>
<reference evidence="1 2" key="1">
    <citation type="journal article" date="2008" name="PLoS ONE">
        <title>Environmental adaptation: genomic analysis of the piezotolerant and psychrotolerant deep-sea iron reducing bacterium Shewanella piezotolerans WP3.</title>
        <authorList>
            <person name="Wang F."/>
            <person name="Wang J."/>
            <person name="Jian H."/>
            <person name="Zhang B."/>
            <person name="Li S."/>
            <person name="Wang F."/>
            <person name="Zeng X."/>
            <person name="Gao L."/>
            <person name="Bartlett D.H."/>
            <person name="Yu J."/>
            <person name="Hu S."/>
            <person name="Xiao X."/>
        </authorList>
    </citation>
    <scope>NUCLEOTIDE SEQUENCE [LARGE SCALE GENOMIC DNA]</scope>
    <source>
        <strain evidence="2">WP3 / JCM 13877</strain>
    </source>
</reference>
<protein>
    <submittedName>
        <fullName evidence="1">Uncharacterized protein</fullName>
    </submittedName>
</protein>
<accession>B8CTF6</accession>
<dbReference type="AlphaFoldDB" id="B8CTF6"/>
<gene>
    <name evidence="1" type="ordered locus">swp_4420</name>
</gene>
<dbReference type="eggNOG" id="ENOG50326I4">
    <property type="taxonomic scope" value="Bacteria"/>
</dbReference>